<reference evidence="1 2" key="1">
    <citation type="submission" date="2015-11" db="EMBL/GenBank/DDBJ databases">
        <title>Genomic analysis of 38 Legionella species identifies large and diverse effector repertoires.</title>
        <authorList>
            <person name="Burstein D."/>
            <person name="Amaro F."/>
            <person name="Zusman T."/>
            <person name="Lifshitz Z."/>
            <person name="Cohen O."/>
            <person name="Gilbert J.A."/>
            <person name="Pupko T."/>
            <person name="Shuman H.A."/>
            <person name="Segal G."/>
        </authorList>
    </citation>
    <scope>NUCLEOTIDE SEQUENCE [LARGE SCALE GENOMIC DNA]</scope>
    <source>
        <strain evidence="1 2">ATCC 49655</strain>
    </source>
</reference>
<evidence type="ECO:0000313" key="2">
    <source>
        <dbReference type="Proteomes" id="UP000054600"/>
    </source>
</evidence>
<evidence type="ECO:0000313" key="1">
    <source>
        <dbReference type="EMBL" id="KTD60060.1"/>
    </source>
</evidence>
<dbReference type="EMBL" id="LNYW01000046">
    <property type="protein sequence ID" value="KTD60060.1"/>
    <property type="molecule type" value="Genomic_DNA"/>
</dbReference>
<accession>A0A0W0YT47</accession>
<keyword evidence="2" id="KW-1185">Reference proteome</keyword>
<dbReference type="PATRIC" id="fig|1122169.6.peg.2078"/>
<dbReference type="RefSeq" id="WP_018576072.1">
    <property type="nucleotide sequence ID" value="NZ_KB892382.1"/>
</dbReference>
<dbReference type="AlphaFoldDB" id="A0A0W0YT47"/>
<comment type="caution">
    <text evidence="1">The sequence shown here is derived from an EMBL/GenBank/DDBJ whole genome shotgun (WGS) entry which is preliminary data.</text>
</comment>
<dbReference type="OrthoDB" id="5653496at2"/>
<gene>
    <name evidence="1" type="ORF">Lsha_1810</name>
</gene>
<name>A0A0W0YT47_9GAMM</name>
<sequence length="287" mass="33436">MKQSKCVIVKPRDLTNHQKDDIVTLHQKYITLSRNCILELLKPRDKIYLYYHKDTNQLIATVGIQFVQCKNNILIYVGNTVVEDQYKHEGCLPHSLFKSMAYLFLKHPFKNKFWSALSSSSGSFSYAQHHKPCWPSPYETTPSEITDLMEHCIKDIGITEYRIIDGNIVTYDLCNKIEGTFHIKDRKVKSPMSRFFYKLNPNAHQGEQLFFISSFKIYKIVTAIIYSLHHKLIKNPALYHRLKKSKNRNPVASLLLIFNNLISKKVKWIASLSGVAIVFSQFIEYIQ</sequence>
<protein>
    <submittedName>
        <fullName evidence="1">Uncharacterized protein</fullName>
    </submittedName>
</protein>
<proteinExistence type="predicted"/>
<dbReference type="Proteomes" id="UP000054600">
    <property type="component" value="Unassembled WGS sequence"/>
</dbReference>
<organism evidence="1 2">
    <name type="scientific">Legionella shakespearei DSM 23087</name>
    <dbReference type="NCBI Taxonomy" id="1122169"/>
    <lineage>
        <taxon>Bacteria</taxon>
        <taxon>Pseudomonadati</taxon>
        <taxon>Pseudomonadota</taxon>
        <taxon>Gammaproteobacteria</taxon>
        <taxon>Legionellales</taxon>
        <taxon>Legionellaceae</taxon>
        <taxon>Legionella</taxon>
    </lineage>
</organism>